<dbReference type="OrthoDB" id="2157530at2759"/>
<dbReference type="PANTHER" id="PTHR24148">
    <property type="entry name" value="ANKYRIN REPEAT DOMAIN-CONTAINING PROTEIN 39 HOMOLOG-RELATED"/>
    <property type="match status" value="1"/>
</dbReference>
<gene>
    <name evidence="2" type="ORF">FHL15_007912</name>
</gene>
<keyword evidence="3" id="KW-1185">Reference proteome</keyword>
<name>A0A553HT58_9PEZI</name>
<sequence length="646" mass="73769">MENPISYRYDPLFTSDNNLSFPFRILRLLPGTVESPLAGEIRHAHLDDSLHPPVYEALSYCWGDATEADRIAIGSSYLPLTFSLRAALLQLRSLDVERDIWVDALCINQSDVDERSREVQFMHLIYTNAFQVLIWLDEPAIRPRYWNPQAAFKLATHLCALRQEQPDISIHKLGTWRKAYTRAKFKVGSRGYPDALRLLFTRPWFERMWVVQEAICAKAAVVICGQHKLDFKTLMSAVEYGRRSGLFYIYRQRKLLLPFHIGPSPTQISAAMAMYTLTSQPSLEDDLLSFLRRFHGSKSADPRDKLFALYGISSLDRMRLLNHDLNAMEILPDYRTDPKTLFIKTAKGILERTQNLDLLLIPRLRNPEDNRVKDLPSWVPDWSAIDADTEALCYTAPPRYSASGDSRSAPQFNDTDQSLVTLSGYVFDRVVETGARSVDSNLPILSRPESTESAVGALALLTIWVFEWIDWELSSHGAKGSYINGQDMVDVYWALVMALRSQQTAWYLDGLPSQDIHVGSFSNWLGRWLDRCPRVRSPRFPYIYYTIIFATLHARGLRRFSQYDDQLIRTITVVRTEKGYIGLAPATVRPGDVVILCKGGKKPLIVRPAYNEPDSKRFTLIGDTYLHGIMEGEAWDESYCYPITLG</sequence>
<feature type="domain" description="Heterokaryon incompatibility" evidence="1">
    <location>
        <begin position="55"/>
        <end position="213"/>
    </location>
</feature>
<dbReference type="InterPro" id="IPR052895">
    <property type="entry name" value="HetReg/Transcr_Mod"/>
</dbReference>
<dbReference type="InterPro" id="IPR010730">
    <property type="entry name" value="HET"/>
</dbReference>
<dbReference type="Pfam" id="PF06985">
    <property type="entry name" value="HET"/>
    <property type="match status" value="1"/>
</dbReference>
<dbReference type="PANTHER" id="PTHR24148:SF73">
    <property type="entry name" value="HET DOMAIN PROTEIN (AFU_ORTHOLOGUE AFUA_8G01020)"/>
    <property type="match status" value="1"/>
</dbReference>
<organism evidence="2 3">
    <name type="scientific">Xylaria flabelliformis</name>
    <dbReference type="NCBI Taxonomy" id="2512241"/>
    <lineage>
        <taxon>Eukaryota</taxon>
        <taxon>Fungi</taxon>
        <taxon>Dikarya</taxon>
        <taxon>Ascomycota</taxon>
        <taxon>Pezizomycotina</taxon>
        <taxon>Sordariomycetes</taxon>
        <taxon>Xylariomycetidae</taxon>
        <taxon>Xylariales</taxon>
        <taxon>Xylariaceae</taxon>
        <taxon>Xylaria</taxon>
    </lineage>
</organism>
<evidence type="ECO:0000313" key="2">
    <source>
        <dbReference type="EMBL" id="TRX91124.1"/>
    </source>
</evidence>
<protein>
    <recommendedName>
        <fullName evidence="1">Heterokaryon incompatibility domain-containing protein</fullName>
    </recommendedName>
</protein>
<dbReference type="EMBL" id="VFLP01000048">
    <property type="protein sequence ID" value="TRX91124.1"/>
    <property type="molecule type" value="Genomic_DNA"/>
</dbReference>
<dbReference type="Proteomes" id="UP000319160">
    <property type="component" value="Unassembled WGS sequence"/>
</dbReference>
<accession>A0A553HT58</accession>
<dbReference type="AlphaFoldDB" id="A0A553HT58"/>
<comment type="caution">
    <text evidence="2">The sequence shown here is derived from an EMBL/GenBank/DDBJ whole genome shotgun (WGS) entry which is preliminary data.</text>
</comment>
<dbReference type="STRING" id="2512241.A0A553HT58"/>
<evidence type="ECO:0000313" key="3">
    <source>
        <dbReference type="Proteomes" id="UP000319160"/>
    </source>
</evidence>
<dbReference type="Pfam" id="PF26639">
    <property type="entry name" value="Het-6_barrel"/>
    <property type="match status" value="1"/>
</dbReference>
<reference evidence="3" key="1">
    <citation type="submission" date="2019-06" db="EMBL/GenBank/DDBJ databases">
        <title>Draft genome sequence of the griseofulvin-producing fungus Xylaria cubensis strain G536.</title>
        <authorList>
            <person name="Mead M.E."/>
            <person name="Raja H.A."/>
            <person name="Steenwyk J.L."/>
            <person name="Knowles S.L."/>
            <person name="Oberlies N.H."/>
            <person name="Rokas A."/>
        </authorList>
    </citation>
    <scope>NUCLEOTIDE SEQUENCE [LARGE SCALE GENOMIC DNA]</scope>
    <source>
        <strain evidence="3">G536</strain>
    </source>
</reference>
<proteinExistence type="predicted"/>
<evidence type="ECO:0000259" key="1">
    <source>
        <dbReference type="Pfam" id="PF06985"/>
    </source>
</evidence>